<feature type="domain" description="HTH araC/xylS-type" evidence="5">
    <location>
        <begin position="248"/>
        <end position="350"/>
    </location>
</feature>
<evidence type="ECO:0000256" key="4">
    <source>
        <dbReference type="SAM" id="Phobius"/>
    </source>
</evidence>
<keyword evidence="4" id="KW-0472">Membrane</keyword>
<dbReference type="SMART" id="SM00342">
    <property type="entry name" value="HTH_ARAC"/>
    <property type="match status" value="1"/>
</dbReference>
<keyword evidence="4" id="KW-1133">Transmembrane helix</keyword>
<dbReference type="Gene3D" id="1.10.10.60">
    <property type="entry name" value="Homeodomain-like"/>
    <property type="match status" value="2"/>
</dbReference>
<feature type="transmembrane region" description="Helical" evidence="4">
    <location>
        <begin position="34"/>
        <end position="59"/>
    </location>
</feature>
<feature type="transmembrane region" description="Helical" evidence="4">
    <location>
        <begin position="66"/>
        <end position="86"/>
    </location>
</feature>
<evidence type="ECO:0000313" key="7">
    <source>
        <dbReference type="Proteomes" id="UP000290545"/>
    </source>
</evidence>
<dbReference type="SUPFAM" id="SSF46689">
    <property type="entry name" value="Homeodomain-like"/>
    <property type="match status" value="1"/>
</dbReference>
<keyword evidence="7" id="KW-1185">Reference proteome</keyword>
<feature type="transmembrane region" description="Helical" evidence="4">
    <location>
        <begin position="106"/>
        <end position="123"/>
    </location>
</feature>
<evidence type="ECO:0000259" key="5">
    <source>
        <dbReference type="PROSITE" id="PS01124"/>
    </source>
</evidence>
<evidence type="ECO:0000313" key="6">
    <source>
        <dbReference type="EMBL" id="RXK86386.1"/>
    </source>
</evidence>
<name>A0A4V1MAM4_9BACT</name>
<comment type="caution">
    <text evidence="6">The sequence shown here is derived from an EMBL/GenBank/DDBJ whole genome shotgun (WGS) entry which is preliminary data.</text>
</comment>
<feature type="transmembrane region" description="Helical" evidence="4">
    <location>
        <begin position="130"/>
        <end position="150"/>
    </location>
</feature>
<proteinExistence type="predicted"/>
<dbReference type="InterPro" id="IPR009057">
    <property type="entry name" value="Homeodomain-like_sf"/>
</dbReference>
<feature type="transmembrane region" description="Helical" evidence="4">
    <location>
        <begin position="170"/>
        <end position="187"/>
    </location>
</feature>
<dbReference type="AlphaFoldDB" id="A0A4V1MAM4"/>
<dbReference type="EMBL" id="SDHZ01000001">
    <property type="protein sequence ID" value="RXK86386.1"/>
    <property type="molecule type" value="Genomic_DNA"/>
</dbReference>
<accession>A0A4V1MAM4</accession>
<evidence type="ECO:0000256" key="3">
    <source>
        <dbReference type="ARBA" id="ARBA00023163"/>
    </source>
</evidence>
<evidence type="ECO:0000256" key="1">
    <source>
        <dbReference type="ARBA" id="ARBA00023015"/>
    </source>
</evidence>
<dbReference type="RefSeq" id="WP_129002136.1">
    <property type="nucleotide sequence ID" value="NZ_SDHZ01000001.1"/>
</dbReference>
<dbReference type="PANTHER" id="PTHR43280:SF29">
    <property type="entry name" value="ARAC-FAMILY TRANSCRIPTIONAL REGULATOR"/>
    <property type="match status" value="1"/>
</dbReference>
<dbReference type="InterPro" id="IPR018062">
    <property type="entry name" value="HTH_AraC-typ_CS"/>
</dbReference>
<dbReference type="InterPro" id="IPR018060">
    <property type="entry name" value="HTH_AraC"/>
</dbReference>
<feature type="transmembrane region" description="Helical" evidence="4">
    <location>
        <begin position="7"/>
        <end position="28"/>
    </location>
</feature>
<dbReference type="GO" id="GO:0003700">
    <property type="term" value="F:DNA-binding transcription factor activity"/>
    <property type="evidence" value="ECO:0007669"/>
    <property type="project" value="InterPro"/>
</dbReference>
<keyword evidence="3" id="KW-0804">Transcription</keyword>
<dbReference type="Pfam" id="PF12833">
    <property type="entry name" value="HTH_18"/>
    <property type="match status" value="1"/>
</dbReference>
<keyword evidence="1" id="KW-0805">Transcription regulation</keyword>
<keyword evidence="2" id="KW-0238">DNA-binding</keyword>
<dbReference type="OrthoDB" id="6283866at2"/>
<keyword evidence="4" id="KW-0812">Transmembrane</keyword>
<protein>
    <submittedName>
        <fullName evidence="6">AraC family transcriptional regulator</fullName>
    </submittedName>
</protein>
<dbReference type="PROSITE" id="PS00041">
    <property type="entry name" value="HTH_ARAC_FAMILY_1"/>
    <property type="match status" value="1"/>
</dbReference>
<dbReference type="PANTHER" id="PTHR43280">
    <property type="entry name" value="ARAC-FAMILY TRANSCRIPTIONAL REGULATOR"/>
    <property type="match status" value="1"/>
</dbReference>
<evidence type="ECO:0000256" key="2">
    <source>
        <dbReference type="ARBA" id="ARBA00023125"/>
    </source>
</evidence>
<organism evidence="6 7">
    <name type="scientific">Filimonas effusa</name>
    <dbReference type="NCBI Taxonomy" id="2508721"/>
    <lineage>
        <taxon>Bacteria</taxon>
        <taxon>Pseudomonadati</taxon>
        <taxon>Bacteroidota</taxon>
        <taxon>Chitinophagia</taxon>
        <taxon>Chitinophagales</taxon>
        <taxon>Chitinophagaceae</taxon>
        <taxon>Filimonas</taxon>
    </lineage>
</organism>
<sequence>MDYTQQILFLASALGAVNGLLLSLYLFASRKTRSLPAFFLGLLLLALSIEIVKTVFVYFNPDLPKIYLQIGASACFLIGPALYYFLRASLKTVSHMPVAWKRHWGLLAGIILIGGSLVPYASYPDAWCRYIMRGVYTQWFVFLVLSGLQLKPVFKVLKTNRSELQTAEKFWLLVFLGNCLVFFFYVLSKSLSSICISGAIIFSFCLYLTILFYLYNANLENILQVRAATPDKPEKRKIADTNAQQWIEKLEQILHDKQLYKDPNLKLHTLAQKMNISGHLLSQLLNENLGKSFSTYINEYRINEACKLISVNDHLTLEAIGYEVGYNSKSTFYASFKKIKDTTPAFFKESLEKTTPSQQINYQPHK</sequence>
<dbReference type="GO" id="GO:0043565">
    <property type="term" value="F:sequence-specific DNA binding"/>
    <property type="evidence" value="ECO:0007669"/>
    <property type="project" value="InterPro"/>
</dbReference>
<gene>
    <name evidence="6" type="ORF">ESB13_06160</name>
</gene>
<feature type="transmembrane region" description="Helical" evidence="4">
    <location>
        <begin position="194"/>
        <end position="215"/>
    </location>
</feature>
<dbReference type="Proteomes" id="UP000290545">
    <property type="component" value="Unassembled WGS sequence"/>
</dbReference>
<dbReference type="PROSITE" id="PS01124">
    <property type="entry name" value="HTH_ARAC_FAMILY_2"/>
    <property type="match status" value="1"/>
</dbReference>
<reference evidence="6 7" key="1">
    <citation type="submission" date="2019-01" db="EMBL/GenBank/DDBJ databases">
        <title>Filimonas sp. strain TTM-71.</title>
        <authorList>
            <person name="Chen W.-M."/>
        </authorList>
    </citation>
    <scope>NUCLEOTIDE SEQUENCE [LARGE SCALE GENOMIC DNA]</scope>
    <source>
        <strain evidence="6 7">TTM-71</strain>
    </source>
</reference>